<keyword evidence="5" id="KW-1185">Reference proteome</keyword>
<keyword evidence="1" id="KW-0479">Metal-binding</keyword>
<feature type="domain" description="Microcystin LR degradation protein MlrC N-terminal" evidence="3">
    <location>
        <begin position="6"/>
        <end position="294"/>
    </location>
</feature>
<evidence type="ECO:0000313" key="5">
    <source>
        <dbReference type="Proteomes" id="UP000306236"/>
    </source>
</evidence>
<comment type="function">
    <text evidence="1">Involved in peptidolytic degradation of cyclic heptapeptide hepatotoxin microcystin (MC).</text>
</comment>
<reference evidence="4 5" key="1">
    <citation type="submission" date="2019-04" db="EMBL/GenBank/DDBJ databases">
        <title>Lampropedia sp YIM MLB12 draf genome.</title>
        <authorList>
            <person name="Wang Y.-X."/>
        </authorList>
    </citation>
    <scope>NUCLEOTIDE SEQUENCE [LARGE SCALE GENOMIC DNA]</scope>
    <source>
        <strain evidence="4 5">YIM MLB12</strain>
    </source>
</reference>
<comment type="caution">
    <text evidence="4">The sequence shown here is derived from an EMBL/GenBank/DDBJ whole genome shotgun (WGS) entry which is preliminary data.</text>
</comment>
<dbReference type="GO" id="GO:0008237">
    <property type="term" value="F:metallopeptidase activity"/>
    <property type="evidence" value="ECO:0007669"/>
    <property type="project" value="UniProtKB-KW"/>
</dbReference>
<evidence type="ECO:0000256" key="1">
    <source>
        <dbReference type="PIRNR" id="PIRNR012702"/>
    </source>
</evidence>
<dbReference type="RefSeq" id="WP_136405751.1">
    <property type="nucleotide sequence ID" value="NZ_SSWX01000006.1"/>
</dbReference>
<comment type="cofactor">
    <cofactor evidence="1">
        <name>Zn(2+)</name>
        <dbReference type="ChEBI" id="CHEBI:29105"/>
    </cofactor>
    <text evidence="1">Binds 1 zinc ion per subunit.</text>
</comment>
<evidence type="ECO:0000313" key="4">
    <source>
        <dbReference type="EMBL" id="THJ34541.1"/>
    </source>
</evidence>
<organism evidence="4 5">
    <name type="scientific">Lampropedia aestuarii</name>
    <dbReference type="NCBI Taxonomy" id="2562762"/>
    <lineage>
        <taxon>Bacteria</taxon>
        <taxon>Pseudomonadati</taxon>
        <taxon>Pseudomonadota</taxon>
        <taxon>Betaproteobacteria</taxon>
        <taxon>Burkholderiales</taxon>
        <taxon>Comamonadaceae</taxon>
        <taxon>Lampropedia</taxon>
    </lineage>
</organism>
<comment type="similarity">
    <text evidence="1">Belongs to the peptidase M81 family.</text>
</comment>
<protein>
    <recommendedName>
        <fullName evidence="1">Microcystinase C</fullName>
        <shortName evidence="1">MlrC</shortName>
    </recommendedName>
</protein>
<dbReference type="OrthoDB" id="5288421at2"/>
<keyword evidence="1" id="KW-0645">Protease</keyword>
<dbReference type="Pfam" id="PF07171">
    <property type="entry name" value="MlrC_C"/>
    <property type="match status" value="1"/>
</dbReference>
<keyword evidence="1" id="KW-0482">Metalloprotease</keyword>
<dbReference type="AlphaFoldDB" id="A0A4S5BTY7"/>
<dbReference type="Proteomes" id="UP000306236">
    <property type="component" value="Unassembled WGS sequence"/>
</dbReference>
<evidence type="ECO:0000259" key="2">
    <source>
        <dbReference type="Pfam" id="PF07171"/>
    </source>
</evidence>
<dbReference type="InterPro" id="IPR009197">
    <property type="entry name" value="MlrC"/>
</dbReference>
<dbReference type="GO" id="GO:0006508">
    <property type="term" value="P:proteolysis"/>
    <property type="evidence" value="ECO:0007669"/>
    <property type="project" value="UniProtKB-KW"/>
</dbReference>
<dbReference type="InterPro" id="IPR015995">
    <property type="entry name" value="MlrC_N"/>
</dbReference>
<proteinExistence type="inferred from homology"/>
<feature type="domain" description="Microcystin LR degradation protein MlrC C-terminal" evidence="2">
    <location>
        <begin position="302"/>
        <end position="477"/>
    </location>
</feature>
<dbReference type="PIRSF" id="PIRSF012702">
    <property type="entry name" value="UCP012702"/>
    <property type="match status" value="1"/>
</dbReference>
<sequence>MKAKKRLFVARLWYEGNAFCLQDAKKADFERREWRTGQAAIDAAKGHATELAAVADFQAHYSDAWEVVASRCASAQPSGPIEHALYAQFEAEVLQDIAGQHWDAIYLSLHGAAITDQDRSPELRLVRAIKKLQPHTPIGASFDLHANIAPELPALLSISATYRTYPHIDMRETAMRCLENLRRIVHGEITPVVAFCNSGQWLQSANMRTDVGPMADLQQLAMQHLGGNVIDIALQGGFPYSNAPQCGAAVWVWADQDQGAAQQVLERMMQAYQSKFIEFEPTLIAPAEGIAQALSVEGLVAVTDPADNPLSGGIGDTPELLRALLEYGADVPTVYASLADPAVVNAALALGVGGSMQVRLGGRLTPLYGAPVDLAVTVVRFTPGQFTNTGPMETGLSVECGPTVVLQYGQIQIIVTSHVAPCNDPAFFELHAIDLQSTRLLCVKAKNHFRAAFDPLCTRIVDIDAPGPAMLDLKKLKRLAEHVPAS</sequence>
<dbReference type="Pfam" id="PF07364">
    <property type="entry name" value="DUF1485"/>
    <property type="match status" value="1"/>
</dbReference>
<dbReference type="InterPro" id="IPR010799">
    <property type="entry name" value="MlrC_C"/>
</dbReference>
<dbReference type="EMBL" id="SSWX01000006">
    <property type="protein sequence ID" value="THJ34541.1"/>
    <property type="molecule type" value="Genomic_DNA"/>
</dbReference>
<gene>
    <name evidence="4" type="ORF">E8K88_05985</name>
</gene>
<name>A0A4S5BTY7_9BURK</name>
<accession>A0A4S5BTY7</accession>
<keyword evidence="1" id="KW-0378">Hydrolase</keyword>
<dbReference type="GO" id="GO:0046872">
    <property type="term" value="F:metal ion binding"/>
    <property type="evidence" value="ECO:0007669"/>
    <property type="project" value="UniProtKB-KW"/>
</dbReference>
<evidence type="ECO:0000259" key="3">
    <source>
        <dbReference type="Pfam" id="PF07364"/>
    </source>
</evidence>